<dbReference type="InterPro" id="IPR003439">
    <property type="entry name" value="ABC_transporter-like_ATP-bd"/>
</dbReference>
<feature type="domain" description="ABC transporter" evidence="11">
    <location>
        <begin position="5"/>
        <end position="235"/>
    </location>
</feature>
<name>A0ABU2TC96_9ACTN</name>
<feature type="compositionally biased region" description="Basic and acidic residues" evidence="10">
    <location>
        <begin position="332"/>
        <end position="343"/>
    </location>
</feature>
<dbReference type="Pfam" id="PF13732">
    <property type="entry name" value="DrrA1-3_C"/>
    <property type="match status" value="1"/>
</dbReference>
<dbReference type="InterPro" id="IPR027417">
    <property type="entry name" value="P-loop_NTPase"/>
</dbReference>
<evidence type="ECO:0000256" key="9">
    <source>
        <dbReference type="ARBA" id="ARBA00049985"/>
    </source>
</evidence>
<dbReference type="SUPFAM" id="SSF52540">
    <property type="entry name" value="P-loop containing nucleoside triphosphate hydrolases"/>
    <property type="match status" value="1"/>
</dbReference>
<dbReference type="InterPro" id="IPR005894">
    <property type="entry name" value="DrrA"/>
</dbReference>
<dbReference type="PROSITE" id="PS00211">
    <property type="entry name" value="ABC_TRANSPORTER_1"/>
    <property type="match status" value="1"/>
</dbReference>
<feature type="compositionally biased region" description="Low complexity" evidence="10">
    <location>
        <begin position="353"/>
        <end position="367"/>
    </location>
</feature>
<organism evidence="12 13">
    <name type="scientific">Streptomyces mooreae</name>
    <dbReference type="NCBI Taxonomy" id="3075523"/>
    <lineage>
        <taxon>Bacteria</taxon>
        <taxon>Bacillati</taxon>
        <taxon>Actinomycetota</taxon>
        <taxon>Actinomycetes</taxon>
        <taxon>Kitasatosporales</taxon>
        <taxon>Streptomycetaceae</taxon>
        <taxon>Streptomyces</taxon>
    </lineage>
</organism>
<evidence type="ECO:0000256" key="4">
    <source>
        <dbReference type="ARBA" id="ARBA00022741"/>
    </source>
</evidence>
<dbReference type="PANTHER" id="PTHR42711:SF19">
    <property type="entry name" value="DOXORUBICIN RESISTANCE ATP-BINDING PROTEIN DRRA"/>
    <property type="match status" value="1"/>
</dbReference>
<keyword evidence="13" id="KW-1185">Reference proteome</keyword>
<dbReference type="PROSITE" id="PS50893">
    <property type="entry name" value="ABC_TRANSPORTER_2"/>
    <property type="match status" value="1"/>
</dbReference>
<evidence type="ECO:0000256" key="5">
    <source>
        <dbReference type="ARBA" id="ARBA00022840"/>
    </source>
</evidence>
<evidence type="ECO:0000256" key="7">
    <source>
        <dbReference type="ARBA" id="ARBA00023136"/>
    </source>
</evidence>
<gene>
    <name evidence="12" type="ORF">RM550_23015</name>
</gene>
<reference evidence="12" key="1">
    <citation type="submission" date="2024-05" db="EMBL/GenBank/DDBJ databases">
        <title>30 novel species of actinomycetes from the DSMZ collection.</title>
        <authorList>
            <person name="Nouioui I."/>
        </authorList>
    </citation>
    <scope>NUCLEOTIDE SEQUENCE</scope>
    <source>
        <strain evidence="12">DSM 41527</strain>
    </source>
</reference>
<evidence type="ECO:0000256" key="10">
    <source>
        <dbReference type="SAM" id="MobiDB-lite"/>
    </source>
</evidence>
<evidence type="ECO:0000256" key="3">
    <source>
        <dbReference type="ARBA" id="ARBA00022475"/>
    </source>
</evidence>
<dbReference type="RefSeq" id="WP_311625650.1">
    <property type="nucleotide sequence ID" value="NZ_JAVRFE010000032.1"/>
</dbReference>
<dbReference type="EMBL" id="JAVRFE010000032">
    <property type="protein sequence ID" value="MDT0458569.1"/>
    <property type="molecule type" value="Genomic_DNA"/>
</dbReference>
<accession>A0ABU2TC96</accession>
<keyword evidence="3" id="KW-1003">Cell membrane</keyword>
<keyword evidence="5 12" id="KW-0067">ATP-binding</keyword>
<evidence type="ECO:0000256" key="8">
    <source>
        <dbReference type="ARBA" id="ARBA00023251"/>
    </source>
</evidence>
<evidence type="ECO:0000256" key="6">
    <source>
        <dbReference type="ARBA" id="ARBA00022967"/>
    </source>
</evidence>
<dbReference type="InterPro" id="IPR050763">
    <property type="entry name" value="ABC_transporter_ATP-binding"/>
</dbReference>
<evidence type="ECO:0000313" key="13">
    <source>
        <dbReference type="Proteomes" id="UP001180551"/>
    </source>
</evidence>
<keyword evidence="8" id="KW-0046">Antibiotic resistance</keyword>
<evidence type="ECO:0000259" key="11">
    <source>
        <dbReference type="PROSITE" id="PS50893"/>
    </source>
</evidence>
<dbReference type="Gene3D" id="3.40.50.300">
    <property type="entry name" value="P-loop containing nucleotide triphosphate hydrolases"/>
    <property type="match status" value="1"/>
</dbReference>
<dbReference type="InterPro" id="IPR017871">
    <property type="entry name" value="ABC_transporter-like_CS"/>
</dbReference>
<dbReference type="PANTHER" id="PTHR42711">
    <property type="entry name" value="ABC TRANSPORTER ATP-BINDING PROTEIN"/>
    <property type="match status" value="1"/>
</dbReference>
<comment type="subcellular location">
    <subcellularLocation>
        <location evidence="1">Cell membrane</location>
        <topology evidence="1">Peripheral membrane protein</topology>
        <orientation evidence="1">Cytoplasmic side</orientation>
    </subcellularLocation>
</comment>
<sequence length="374" mass="39355">MPGAIYAEGLVKTFGDVRALDGVDLDVPEGTVLGMLGPNGAGKTTAVRVLTTLLRPDRGKAVVAGIDVLAQPDEVRRSIGLSGQFAAVDEYLTGRENLIMVGQLYQMSGRDAKRRAAELLERFHLGDAADRTAKTYSGGMRRRLDLAAALVVSPPVMFMDEPTTGLDPRNRQALWDVIQELVAGGTTLLLTTQYLEEADRLAHDICVVDHGKVIARGTSDQLKARTGGERVEVVVHAPEHLTVADEVLRGFGKGEGTVEPHTRKLTIPVTGGAKLLAEVIRELDMRGVEIDDIGLRRPTLDDVFISLTGHAAEAAEENGAGGKGSVGRQKRGGKDGKEGKGGRDAGVAGPGEAGPAARVAEAGAGVPTDKEGVK</sequence>
<keyword evidence="2" id="KW-0813">Transport</keyword>
<dbReference type="InterPro" id="IPR025302">
    <property type="entry name" value="DrrA1/2-like_C"/>
</dbReference>
<evidence type="ECO:0000256" key="1">
    <source>
        <dbReference type="ARBA" id="ARBA00004413"/>
    </source>
</evidence>
<comment type="caution">
    <text evidence="12">The sequence shown here is derived from an EMBL/GenBank/DDBJ whole genome shotgun (WGS) entry which is preliminary data.</text>
</comment>
<feature type="region of interest" description="Disordered" evidence="10">
    <location>
        <begin position="315"/>
        <end position="374"/>
    </location>
</feature>
<proteinExistence type="inferred from homology"/>
<dbReference type="NCBIfam" id="TIGR01188">
    <property type="entry name" value="drrA"/>
    <property type="match status" value="1"/>
</dbReference>
<keyword evidence="4" id="KW-0547">Nucleotide-binding</keyword>
<keyword evidence="6" id="KW-1278">Translocase</keyword>
<dbReference type="InterPro" id="IPR003593">
    <property type="entry name" value="AAA+_ATPase"/>
</dbReference>
<dbReference type="Proteomes" id="UP001180551">
    <property type="component" value="Unassembled WGS sequence"/>
</dbReference>
<evidence type="ECO:0000256" key="2">
    <source>
        <dbReference type="ARBA" id="ARBA00022448"/>
    </source>
</evidence>
<keyword evidence="7" id="KW-0472">Membrane</keyword>
<dbReference type="GO" id="GO:0005524">
    <property type="term" value="F:ATP binding"/>
    <property type="evidence" value="ECO:0007669"/>
    <property type="project" value="UniProtKB-KW"/>
</dbReference>
<protein>
    <submittedName>
        <fullName evidence="12">ATP-binding cassette domain-containing protein</fullName>
    </submittedName>
</protein>
<comment type="similarity">
    <text evidence="9">Belongs to the ABC transporter superfamily. Drug exporter-1 (DrugE1) (TC 3.A.1.105) family.</text>
</comment>
<evidence type="ECO:0000313" key="12">
    <source>
        <dbReference type="EMBL" id="MDT0458569.1"/>
    </source>
</evidence>
<dbReference type="Pfam" id="PF00005">
    <property type="entry name" value="ABC_tran"/>
    <property type="match status" value="1"/>
</dbReference>
<dbReference type="SMART" id="SM00382">
    <property type="entry name" value="AAA"/>
    <property type="match status" value="1"/>
</dbReference>